<feature type="compositionally biased region" description="Basic and acidic residues" evidence="1">
    <location>
        <begin position="9"/>
        <end position="40"/>
    </location>
</feature>
<name>A0A8T2MVY7_9TELE</name>
<dbReference type="AlphaFoldDB" id="A0A8T2MVY7"/>
<comment type="caution">
    <text evidence="2">The sequence shown here is derived from an EMBL/GenBank/DDBJ whole genome shotgun (WGS) entry which is preliminary data.</text>
</comment>
<gene>
    <name evidence="2" type="ORF">JZ751_015436</name>
</gene>
<sequence>MNVMNGQVEETKQKAEGTQEKKQREIKSKQQKKTGRERGGNGHSTAVRQTCSATCPCSAPQSRQRKYRVSSSPLCPSPVLPLVAQVLPASLAERLGLSAERRTEI</sequence>
<protein>
    <submittedName>
        <fullName evidence="2">Uncharacterized protein</fullName>
    </submittedName>
</protein>
<keyword evidence="3" id="KW-1185">Reference proteome</keyword>
<evidence type="ECO:0000313" key="3">
    <source>
        <dbReference type="Proteomes" id="UP000824540"/>
    </source>
</evidence>
<evidence type="ECO:0000313" key="2">
    <source>
        <dbReference type="EMBL" id="KAG9332275.1"/>
    </source>
</evidence>
<dbReference type="EMBL" id="JAFBMS010000246">
    <property type="protein sequence ID" value="KAG9332275.1"/>
    <property type="molecule type" value="Genomic_DNA"/>
</dbReference>
<reference evidence="2" key="1">
    <citation type="thesis" date="2021" institute="BYU ScholarsArchive" country="Provo, UT, USA">
        <title>Applications of and Algorithms for Genome Assembly and Genomic Analyses with an Emphasis on Marine Teleosts.</title>
        <authorList>
            <person name="Pickett B.D."/>
        </authorList>
    </citation>
    <scope>NUCLEOTIDE SEQUENCE</scope>
    <source>
        <strain evidence="2">HI-2016</strain>
    </source>
</reference>
<dbReference type="Proteomes" id="UP000824540">
    <property type="component" value="Unassembled WGS sequence"/>
</dbReference>
<accession>A0A8T2MVY7</accession>
<feature type="region of interest" description="Disordered" evidence="1">
    <location>
        <begin position="1"/>
        <end position="64"/>
    </location>
</feature>
<evidence type="ECO:0000256" key="1">
    <source>
        <dbReference type="SAM" id="MobiDB-lite"/>
    </source>
</evidence>
<proteinExistence type="predicted"/>
<organism evidence="2 3">
    <name type="scientific">Albula glossodonta</name>
    <name type="common">roundjaw bonefish</name>
    <dbReference type="NCBI Taxonomy" id="121402"/>
    <lineage>
        <taxon>Eukaryota</taxon>
        <taxon>Metazoa</taxon>
        <taxon>Chordata</taxon>
        <taxon>Craniata</taxon>
        <taxon>Vertebrata</taxon>
        <taxon>Euteleostomi</taxon>
        <taxon>Actinopterygii</taxon>
        <taxon>Neopterygii</taxon>
        <taxon>Teleostei</taxon>
        <taxon>Albuliformes</taxon>
        <taxon>Albulidae</taxon>
        <taxon>Albula</taxon>
    </lineage>
</organism>
<feature type="compositionally biased region" description="Polar residues" evidence="1">
    <location>
        <begin position="43"/>
        <end position="62"/>
    </location>
</feature>